<reference evidence="6 7" key="1">
    <citation type="journal article" date="2018" name="Sci. Rep.">
        <title>Genomic signatures of local adaptation to the degree of environmental predictability in rotifers.</title>
        <authorList>
            <person name="Franch-Gras L."/>
            <person name="Hahn C."/>
            <person name="Garcia-Roger E.M."/>
            <person name="Carmona M.J."/>
            <person name="Serra M."/>
            <person name="Gomez A."/>
        </authorList>
    </citation>
    <scope>NUCLEOTIDE SEQUENCE [LARGE SCALE GENOMIC DNA]</scope>
    <source>
        <strain evidence="6">HYR1</strain>
    </source>
</reference>
<dbReference type="SMART" id="SM00059">
    <property type="entry name" value="FN2"/>
    <property type="match status" value="1"/>
</dbReference>
<dbReference type="CDD" id="cd05380">
    <property type="entry name" value="CAP_euk"/>
    <property type="match status" value="1"/>
</dbReference>
<evidence type="ECO:0000313" key="7">
    <source>
        <dbReference type="Proteomes" id="UP000276133"/>
    </source>
</evidence>
<evidence type="ECO:0000256" key="3">
    <source>
        <dbReference type="SAM" id="SignalP"/>
    </source>
</evidence>
<evidence type="ECO:0000259" key="5">
    <source>
        <dbReference type="SMART" id="SM00198"/>
    </source>
</evidence>
<keyword evidence="7" id="KW-1185">Reference proteome</keyword>
<protein>
    <submittedName>
        <fullName evidence="6">Cysteine-rich venom latisemin-like isoform X2</fullName>
    </submittedName>
</protein>
<dbReference type="AlphaFoldDB" id="A0A3M7QK94"/>
<evidence type="ECO:0000313" key="6">
    <source>
        <dbReference type="EMBL" id="RNA11378.1"/>
    </source>
</evidence>
<dbReference type="PRINTS" id="PR00837">
    <property type="entry name" value="V5TPXLIKE"/>
</dbReference>
<dbReference type="InterPro" id="IPR014044">
    <property type="entry name" value="CAP_dom"/>
</dbReference>
<dbReference type="Gene3D" id="2.10.10.10">
    <property type="entry name" value="Fibronectin, type II, collagen-binding"/>
    <property type="match status" value="1"/>
</dbReference>
<dbReference type="EMBL" id="REGN01005973">
    <property type="protein sequence ID" value="RNA11378.1"/>
    <property type="molecule type" value="Genomic_DNA"/>
</dbReference>
<feature type="chain" id="PRO_5018336415" evidence="3">
    <location>
        <begin position="17"/>
        <end position="359"/>
    </location>
</feature>
<gene>
    <name evidence="6" type="ORF">BpHYR1_040907</name>
</gene>
<organism evidence="6 7">
    <name type="scientific">Brachionus plicatilis</name>
    <name type="common">Marine rotifer</name>
    <name type="synonym">Brachionus muelleri</name>
    <dbReference type="NCBI Taxonomy" id="10195"/>
    <lineage>
        <taxon>Eukaryota</taxon>
        <taxon>Metazoa</taxon>
        <taxon>Spiralia</taxon>
        <taxon>Gnathifera</taxon>
        <taxon>Rotifera</taxon>
        <taxon>Eurotatoria</taxon>
        <taxon>Monogononta</taxon>
        <taxon>Pseudotrocha</taxon>
        <taxon>Ploima</taxon>
        <taxon>Brachionidae</taxon>
        <taxon>Brachionus</taxon>
    </lineage>
</organism>
<dbReference type="PANTHER" id="PTHR10334">
    <property type="entry name" value="CYSTEINE-RICH SECRETORY PROTEIN-RELATED"/>
    <property type="match status" value="1"/>
</dbReference>
<keyword evidence="2" id="KW-1015">Disulfide bond</keyword>
<proteinExistence type="predicted"/>
<dbReference type="Pfam" id="PF00040">
    <property type="entry name" value="fn2"/>
    <property type="match status" value="1"/>
</dbReference>
<dbReference type="InterPro" id="IPR035940">
    <property type="entry name" value="CAP_sf"/>
</dbReference>
<feature type="signal peptide" evidence="3">
    <location>
        <begin position="1"/>
        <end position="16"/>
    </location>
</feature>
<dbReference type="SUPFAM" id="SSF55797">
    <property type="entry name" value="PR-1-like"/>
    <property type="match status" value="1"/>
</dbReference>
<dbReference type="InterPro" id="IPR001283">
    <property type="entry name" value="CRISP-related"/>
</dbReference>
<feature type="domain" description="SCP" evidence="5">
    <location>
        <begin position="155"/>
        <end position="298"/>
    </location>
</feature>
<sequence>MKIIFVFYFVISVAESESNATCLACFCLIPATFLCPNISTPEPTTPIMTPTTSSTTTSTLPTTLLPTTAQPPLIYNELDCVFPFRMYGVLYDKCVSFDNGSSFWCSLDSVYTTRAAQCNQSCPVLARNLISDINEVHSSCVEPSIGSIPHFPSKNETKIILDMHNRARSLVKPTAANMKKVTWDIGLARLAQRWAENCDFDHDCALCRRLLNNQTISVGQNAFALLGAVFDPKTFWTDAINFWLTEQNNFNFALGSKTGQFIDVGHYTQIINSVTSKIGCGVADCGGNLHAFCNYALAQKEWQRPYKVGPACSKCAQENCENNLCSCDKLCQNNGILDLTNCECRCLDNFSGKLCQISF</sequence>
<keyword evidence="3" id="KW-0732">Signal</keyword>
<evidence type="ECO:0000256" key="1">
    <source>
        <dbReference type="ARBA" id="ARBA00022737"/>
    </source>
</evidence>
<dbReference type="InterPro" id="IPR000562">
    <property type="entry name" value="FN_type2_dom"/>
</dbReference>
<accession>A0A3M7QK94</accession>
<dbReference type="InterPro" id="IPR013806">
    <property type="entry name" value="Kringle-like"/>
</dbReference>
<dbReference type="SUPFAM" id="SSF57440">
    <property type="entry name" value="Kringle-like"/>
    <property type="match status" value="1"/>
</dbReference>
<dbReference type="Pfam" id="PF00188">
    <property type="entry name" value="CAP"/>
    <property type="match status" value="1"/>
</dbReference>
<evidence type="ECO:0000259" key="4">
    <source>
        <dbReference type="SMART" id="SM00059"/>
    </source>
</evidence>
<dbReference type="InterPro" id="IPR036943">
    <property type="entry name" value="FN_type2_sf"/>
</dbReference>
<evidence type="ECO:0000256" key="2">
    <source>
        <dbReference type="ARBA" id="ARBA00023157"/>
    </source>
</evidence>
<dbReference type="Gene3D" id="3.40.33.10">
    <property type="entry name" value="CAP"/>
    <property type="match status" value="1"/>
</dbReference>
<comment type="caution">
    <text evidence="6">The sequence shown here is derived from an EMBL/GenBank/DDBJ whole genome shotgun (WGS) entry which is preliminary data.</text>
</comment>
<feature type="domain" description="Fibronectin type-II" evidence="4">
    <location>
        <begin position="73"/>
        <end position="118"/>
    </location>
</feature>
<name>A0A3M7QK94_BRAPC</name>
<dbReference type="Proteomes" id="UP000276133">
    <property type="component" value="Unassembled WGS sequence"/>
</dbReference>
<keyword evidence="1" id="KW-0677">Repeat</keyword>
<dbReference type="SMART" id="SM00198">
    <property type="entry name" value="SCP"/>
    <property type="match status" value="1"/>
</dbReference>
<dbReference type="STRING" id="10195.A0A3M7QK94"/>
<dbReference type="OrthoDB" id="737510at2759"/>